<feature type="region of interest" description="Disordered" evidence="1">
    <location>
        <begin position="1"/>
        <end position="54"/>
    </location>
</feature>
<keyword evidence="4" id="KW-1185">Reference proteome</keyword>
<gene>
    <name evidence="3" type="ORF">FIL88_12850</name>
</gene>
<dbReference type="Pfam" id="PF01713">
    <property type="entry name" value="Smr"/>
    <property type="match status" value="1"/>
</dbReference>
<dbReference type="Proteomes" id="UP000315816">
    <property type="component" value="Unassembled WGS sequence"/>
</dbReference>
<accession>A0A545SNP0</accession>
<dbReference type="EMBL" id="VICH01000009">
    <property type="protein sequence ID" value="TQV66608.1"/>
    <property type="molecule type" value="Genomic_DNA"/>
</dbReference>
<dbReference type="PANTHER" id="PTHR35562">
    <property type="entry name" value="DNA ENDONUCLEASE SMRA-RELATED"/>
    <property type="match status" value="1"/>
</dbReference>
<dbReference type="Gene3D" id="3.30.1370.110">
    <property type="match status" value="1"/>
</dbReference>
<dbReference type="SUPFAM" id="SSF160443">
    <property type="entry name" value="SMR domain-like"/>
    <property type="match status" value="1"/>
</dbReference>
<evidence type="ECO:0000259" key="2">
    <source>
        <dbReference type="PROSITE" id="PS50828"/>
    </source>
</evidence>
<sequence length="200" mass="22445">MAKRPKTLSADDKALWQKVTDSTTRLRPPKPSTAKTETIPAEPIPKPPKPIKVSHPKFRVGERAKKSGNLNDLAPSLRDHIAADPVAMDRKTFGKMKKGRLSPEARIDLHGMTIAQAHPMLTRFILNAVDADRRLVLVITGKGKHKDEGGPIPVRHGVLRHQVPHWLNTAPLRQHVLQITEAHLKHGGQGAYYIYLRRRR</sequence>
<feature type="domain" description="Smr" evidence="2">
    <location>
        <begin position="107"/>
        <end position="197"/>
    </location>
</feature>
<dbReference type="SMART" id="SM00463">
    <property type="entry name" value="SMR"/>
    <property type="match status" value="1"/>
</dbReference>
<organism evidence="3 4">
    <name type="scientific">Aliiroseovarius halocynthiae</name>
    <dbReference type="NCBI Taxonomy" id="985055"/>
    <lineage>
        <taxon>Bacteria</taxon>
        <taxon>Pseudomonadati</taxon>
        <taxon>Pseudomonadota</taxon>
        <taxon>Alphaproteobacteria</taxon>
        <taxon>Rhodobacterales</taxon>
        <taxon>Paracoccaceae</taxon>
        <taxon>Aliiroseovarius</taxon>
    </lineage>
</organism>
<evidence type="ECO:0000313" key="3">
    <source>
        <dbReference type="EMBL" id="TQV66608.1"/>
    </source>
</evidence>
<comment type="caution">
    <text evidence="3">The sequence shown here is derived from an EMBL/GenBank/DDBJ whole genome shotgun (WGS) entry which is preliminary data.</text>
</comment>
<dbReference type="OrthoDB" id="7165597at2"/>
<proteinExistence type="predicted"/>
<evidence type="ECO:0000313" key="4">
    <source>
        <dbReference type="Proteomes" id="UP000315816"/>
    </source>
</evidence>
<evidence type="ECO:0000256" key="1">
    <source>
        <dbReference type="SAM" id="MobiDB-lite"/>
    </source>
</evidence>
<dbReference type="InterPro" id="IPR002625">
    <property type="entry name" value="Smr_dom"/>
</dbReference>
<protein>
    <submittedName>
        <fullName evidence="3">DNA mismatch repair protein MutS</fullName>
    </submittedName>
</protein>
<dbReference type="PANTHER" id="PTHR35562:SF2">
    <property type="entry name" value="DNA ENDONUCLEASE SMRA-RELATED"/>
    <property type="match status" value="1"/>
</dbReference>
<dbReference type="AlphaFoldDB" id="A0A545SNP0"/>
<dbReference type="RefSeq" id="WP_142854273.1">
    <property type="nucleotide sequence ID" value="NZ_FXWW01000005.1"/>
</dbReference>
<name>A0A545SNP0_9RHOB</name>
<reference evidence="3 4" key="1">
    <citation type="submission" date="2019-06" db="EMBL/GenBank/DDBJ databases">
        <title>A novel species of marine bacteria.</title>
        <authorList>
            <person name="Wang Y."/>
        </authorList>
    </citation>
    <scope>NUCLEOTIDE SEQUENCE [LARGE SCALE GENOMIC DNA]</scope>
    <source>
        <strain evidence="3 4">MA1-10</strain>
    </source>
</reference>
<dbReference type="InterPro" id="IPR036063">
    <property type="entry name" value="Smr_dom_sf"/>
</dbReference>
<dbReference type="PROSITE" id="PS50828">
    <property type="entry name" value="SMR"/>
    <property type="match status" value="1"/>
</dbReference>